<accession>A0A9D3WBC7</accession>
<comment type="caution">
    <text evidence="2">The sequence shown here is derived from an EMBL/GenBank/DDBJ whole genome shotgun (WGS) entry which is preliminary data.</text>
</comment>
<sequence>MQDTSYPFWCHTPHPQLSGNRRQTSCCQNCFVGLNVSNQDVCIATIEATLNSGLVMVTLFPNFTMSLHDPNLLTALKVQIQIIGAPQIASSIIATLHSQIVYRVQDHAFNLSNHVPDPKERHIPNDPKCCCGLCEPGVEIKLIESFIADGKPQYMFKDPKIGHYPWALNCSCELYADDRFTAWIDSLDQEAFKHSKRKTKKKSSQDEFYERYMNEDSFIGPLGEDNGKFLYIVDYSAKLPQSQTYPINPKPSPPPKSSSPPSFKRDTNSKKTFFPQPCYKQIHKWVQKNPFPETTKIPEPTPEFTQQGYSHNPKIPTKLQADESSKPVKVSAAEATLN</sequence>
<dbReference type="InterPro" id="IPR053098">
    <property type="entry name" value="Petuviruses_polyprotein"/>
</dbReference>
<dbReference type="AlphaFoldDB" id="A0A9D3WBC7"/>
<feature type="compositionally biased region" description="Low complexity" evidence="1">
    <location>
        <begin position="290"/>
        <end position="305"/>
    </location>
</feature>
<dbReference type="OrthoDB" id="998565at2759"/>
<feature type="region of interest" description="Disordered" evidence="1">
    <location>
        <begin position="242"/>
        <end position="267"/>
    </location>
</feature>
<gene>
    <name evidence="2" type="ORF">J1N35_004012</name>
</gene>
<protein>
    <submittedName>
        <fullName evidence="2">Uncharacterized protein</fullName>
    </submittedName>
</protein>
<dbReference type="PANTHER" id="PTHR48435">
    <property type="entry name" value="POLYPROTEIN"/>
    <property type="match status" value="1"/>
</dbReference>
<dbReference type="EMBL" id="JAIQCV010000002">
    <property type="protein sequence ID" value="KAH1120852.1"/>
    <property type="molecule type" value="Genomic_DNA"/>
</dbReference>
<evidence type="ECO:0000256" key="1">
    <source>
        <dbReference type="SAM" id="MobiDB-lite"/>
    </source>
</evidence>
<evidence type="ECO:0000313" key="3">
    <source>
        <dbReference type="Proteomes" id="UP000828251"/>
    </source>
</evidence>
<keyword evidence="3" id="KW-1185">Reference proteome</keyword>
<proteinExistence type="predicted"/>
<reference evidence="2 3" key="1">
    <citation type="journal article" date="2021" name="Plant Biotechnol. J.">
        <title>Multi-omics assisted identification of the key and species-specific regulatory components of drought-tolerant mechanisms in Gossypium stocksii.</title>
        <authorList>
            <person name="Yu D."/>
            <person name="Ke L."/>
            <person name="Zhang D."/>
            <person name="Wu Y."/>
            <person name="Sun Y."/>
            <person name="Mei J."/>
            <person name="Sun J."/>
            <person name="Sun Y."/>
        </authorList>
    </citation>
    <scope>NUCLEOTIDE SEQUENCE [LARGE SCALE GENOMIC DNA]</scope>
    <source>
        <strain evidence="3">cv. E1</strain>
        <tissue evidence="2">Leaf</tissue>
    </source>
</reference>
<organism evidence="2 3">
    <name type="scientific">Gossypium stocksii</name>
    <dbReference type="NCBI Taxonomy" id="47602"/>
    <lineage>
        <taxon>Eukaryota</taxon>
        <taxon>Viridiplantae</taxon>
        <taxon>Streptophyta</taxon>
        <taxon>Embryophyta</taxon>
        <taxon>Tracheophyta</taxon>
        <taxon>Spermatophyta</taxon>
        <taxon>Magnoliopsida</taxon>
        <taxon>eudicotyledons</taxon>
        <taxon>Gunneridae</taxon>
        <taxon>Pentapetalae</taxon>
        <taxon>rosids</taxon>
        <taxon>malvids</taxon>
        <taxon>Malvales</taxon>
        <taxon>Malvaceae</taxon>
        <taxon>Malvoideae</taxon>
        <taxon>Gossypium</taxon>
    </lineage>
</organism>
<dbReference type="PANTHER" id="PTHR48435:SF1">
    <property type="entry name" value="POLYPROTEIN"/>
    <property type="match status" value="1"/>
</dbReference>
<dbReference type="Proteomes" id="UP000828251">
    <property type="component" value="Unassembled WGS sequence"/>
</dbReference>
<feature type="region of interest" description="Disordered" evidence="1">
    <location>
        <begin position="290"/>
        <end position="338"/>
    </location>
</feature>
<evidence type="ECO:0000313" key="2">
    <source>
        <dbReference type="EMBL" id="KAH1120852.1"/>
    </source>
</evidence>
<feature type="compositionally biased region" description="Pro residues" evidence="1">
    <location>
        <begin position="248"/>
        <end position="258"/>
    </location>
</feature>
<name>A0A9D3WBC7_9ROSI</name>